<feature type="domain" description="mRNA triphosphatase Cet1-like" evidence="10">
    <location>
        <begin position="553"/>
        <end position="810"/>
    </location>
</feature>
<keyword evidence="6 8" id="KW-0539">Nucleus</keyword>
<comment type="subunit">
    <text evidence="8">Heterodimer. The mRNA-capping enzyme is composed of two separate chains alpha and beta, respectively a mRNA guanylyltransferase and an mRNA 5'-triphosphate monophosphatase.</text>
</comment>
<evidence type="ECO:0000256" key="4">
    <source>
        <dbReference type="ARBA" id="ARBA00022664"/>
    </source>
</evidence>
<reference evidence="11 12" key="1">
    <citation type="submission" date="2015-07" db="EMBL/GenBank/DDBJ databases">
        <title>Emmonsia species relationships and genome sequence.</title>
        <authorList>
            <person name="Cuomo C.A."/>
            <person name="Schwartz I.S."/>
            <person name="Kenyon C."/>
            <person name="de Hoog G.S."/>
            <person name="Govender N.P."/>
            <person name="Botha A."/>
            <person name="Moreno L."/>
            <person name="de Vries M."/>
            <person name="Munoz J.F."/>
            <person name="Stielow J.B."/>
        </authorList>
    </citation>
    <scope>NUCLEOTIDE SEQUENCE [LARGE SCALE GENOMIC DNA]</scope>
    <source>
        <strain evidence="11 12">CBS 136260</strain>
    </source>
</reference>
<dbReference type="GO" id="GO:0140818">
    <property type="term" value="F:mRNA 5'-triphosphate monophosphatase activity"/>
    <property type="evidence" value="ECO:0007669"/>
    <property type="project" value="UniProtKB-EC"/>
</dbReference>
<feature type="compositionally biased region" description="Polar residues" evidence="9">
    <location>
        <begin position="258"/>
        <end position="271"/>
    </location>
</feature>
<name>A0A1B7NSC3_9EURO</name>
<dbReference type="InterPro" id="IPR037009">
    <property type="entry name" value="mRNA_triPase_Cet1_sf"/>
</dbReference>
<comment type="catalytic activity">
    <reaction evidence="7">
        <text>a 5'-end triphospho-ribonucleoside in mRNA + H2O = a 5'-end diphospho-ribonucleoside in mRNA + phosphate + H(+)</text>
        <dbReference type="Rhea" id="RHEA:67004"/>
        <dbReference type="Rhea" id="RHEA-COMP:17164"/>
        <dbReference type="Rhea" id="RHEA-COMP:17165"/>
        <dbReference type="ChEBI" id="CHEBI:15377"/>
        <dbReference type="ChEBI" id="CHEBI:15378"/>
        <dbReference type="ChEBI" id="CHEBI:43474"/>
        <dbReference type="ChEBI" id="CHEBI:167616"/>
        <dbReference type="ChEBI" id="CHEBI:167618"/>
        <dbReference type="EC" id="3.6.1.74"/>
    </reaction>
    <physiologicalReaction direction="left-to-right" evidence="7">
        <dbReference type="Rhea" id="RHEA:67005"/>
    </physiologicalReaction>
</comment>
<feature type="region of interest" description="Disordered" evidence="9">
    <location>
        <begin position="1"/>
        <end position="539"/>
    </location>
</feature>
<comment type="cofactor">
    <cofactor evidence="1 8">
        <name>Mg(2+)</name>
        <dbReference type="ChEBI" id="CHEBI:18420"/>
    </cofactor>
</comment>
<feature type="compositionally biased region" description="Low complexity" evidence="9">
    <location>
        <begin position="91"/>
        <end position="106"/>
    </location>
</feature>
<feature type="compositionally biased region" description="Polar residues" evidence="9">
    <location>
        <begin position="320"/>
        <end position="335"/>
    </location>
</feature>
<organism evidence="11 12">
    <name type="scientific">Emergomyces africanus</name>
    <dbReference type="NCBI Taxonomy" id="1955775"/>
    <lineage>
        <taxon>Eukaryota</taxon>
        <taxon>Fungi</taxon>
        <taxon>Dikarya</taxon>
        <taxon>Ascomycota</taxon>
        <taxon>Pezizomycotina</taxon>
        <taxon>Eurotiomycetes</taxon>
        <taxon>Eurotiomycetidae</taxon>
        <taxon>Onygenales</taxon>
        <taxon>Ajellomycetaceae</taxon>
        <taxon>Emergomyces</taxon>
    </lineage>
</organism>
<dbReference type="InterPro" id="IPR040343">
    <property type="entry name" value="Cet1/Ctl1"/>
</dbReference>
<dbReference type="GO" id="GO:0031533">
    <property type="term" value="C:mRNA capping enzyme complex"/>
    <property type="evidence" value="ECO:0007669"/>
    <property type="project" value="UniProtKB-UniRule"/>
</dbReference>
<dbReference type="Pfam" id="PF02940">
    <property type="entry name" value="mRNA_triPase"/>
    <property type="match status" value="1"/>
</dbReference>
<comment type="function">
    <text evidence="8">First step of mRNA capping. Converts the 5'-triphosphate end of a nascent mRNA chain into a diphosphate end.</text>
</comment>
<dbReference type="STRING" id="1658172.A0A1B7NSC3"/>
<proteinExistence type="inferred from homology"/>
<dbReference type="FunFam" id="3.20.100.10:FF:000002">
    <property type="entry name" value="mRNA capping nucleoside-triphosphatase, putative"/>
    <property type="match status" value="1"/>
</dbReference>
<dbReference type="Proteomes" id="UP000091918">
    <property type="component" value="Unassembled WGS sequence"/>
</dbReference>
<comment type="caution">
    <text evidence="11">The sequence shown here is derived from an EMBL/GenBank/DDBJ whole genome shotgun (WGS) entry which is preliminary data.</text>
</comment>
<dbReference type="PANTHER" id="PTHR28118:SF1">
    <property type="entry name" value="POLYNUCLEOTIDE 5'-TRIPHOSPHATASE CTL1-RELATED"/>
    <property type="match status" value="1"/>
</dbReference>
<evidence type="ECO:0000256" key="2">
    <source>
        <dbReference type="ARBA" id="ARBA00004123"/>
    </source>
</evidence>
<dbReference type="GO" id="GO:0006370">
    <property type="term" value="P:7-methylguanosine mRNA capping"/>
    <property type="evidence" value="ECO:0007669"/>
    <property type="project" value="UniProtKB-UniRule"/>
</dbReference>
<feature type="compositionally biased region" description="Polar residues" evidence="9">
    <location>
        <begin position="151"/>
        <end position="200"/>
    </location>
</feature>
<feature type="region of interest" description="Disordered" evidence="9">
    <location>
        <begin position="747"/>
        <end position="771"/>
    </location>
</feature>
<feature type="compositionally biased region" description="Polar residues" evidence="9">
    <location>
        <begin position="107"/>
        <end position="144"/>
    </location>
</feature>
<dbReference type="GO" id="GO:0004651">
    <property type="term" value="F:polynucleotide 5'-phosphatase activity"/>
    <property type="evidence" value="ECO:0007669"/>
    <property type="project" value="UniProtKB-UniRule"/>
</dbReference>
<feature type="compositionally biased region" description="Polar residues" evidence="9">
    <location>
        <begin position="410"/>
        <end position="434"/>
    </location>
</feature>
<keyword evidence="5 8" id="KW-0378">Hydrolase</keyword>
<feature type="compositionally biased region" description="Low complexity" evidence="9">
    <location>
        <begin position="61"/>
        <end position="76"/>
    </location>
</feature>
<evidence type="ECO:0000256" key="8">
    <source>
        <dbReference type="RuleBase" id="RU367053"/>
    </source>
</evidence>
<dbReference type="SUPFAM" id="SSF55154">
    <property type="entry name" value="CYTH-like phosphatases"/>
    <property type="match status" value="1"/>
</dbReference>
<evidence type="ECO:0000313" key="11">
    <source>
        <dbReference type="EMBL" id="OAX79636.1"/>
    </source>
</evidence>
<comment type="subcellular location">
    <subcellularLocation>
        <location evidence="2 8">Nucleus</location>
    </subcellularLocation>
</comment>
<keyword evidence="4 8" id="KW-0507">mRNA processing</keyword>
<gene>
    <name evidence="11" type="ORF">ACJ72_06042</name>
</gene>
<dbReference type="CDD" id="cd07470">
    <property type="entry name" value="CYTH-like_mRNA_RTPase"/>
    <property type="match status" value="1"/>
</dbReference>
<dbReference type="EC" id="3.6.1.74" evidence="8"/>
<evidence type="ECO:0000256" key="3">
    <source>
        <dbReference type="ARBA" id="ARBA00006345"/>
    </source>
</evidence>
<comment type="similarity">
    <text evidence="3 8">Belongs to the fungal TPase family.</text>
</comment>
<evidence type="ECO:0000256" key="7">
    <source>
        <dbReference type="ARBA" id="ARBA00047740"/>
    </source>
</evidence>
<dbReference type="OrthoDB" id="272147at2759"/>
<sequence length="852" mass="93097">MDLRTIINNDAAAAAGVQRSATAQHTPPSPHQPQSHDLNSPHLAKQRDDVSPVSYHPPPAQQQQQQQLSQQQPPQQTAEFRTKPPQPPLLSPGGSSSYGSAHSPYQHTSAAPSFSGNGLHSQSAQQQPRLPHSIQTYQPVSRDNNFPPPNSATSAYNQSAGPLSSPYTPQTMNVGTPQSYFPPNRSQSVHSIQTPSSAHSYSYPPRESIGAPPQQPVQQQPQPFSPNRQHSHPGTPLRPSYASFPRPSPIQARPPSSGFDSQQQQPRSLSGSWGGQDIQLRDIGDVGSPSMAQTVVSRHDMGPDGENQKRYSVGTEERSVSVSPQTEVTNLSKPSDNGKLHDQTPQSYRNDVNDATWKNKTNNFPGHPHDVGNSIQSQHPPSTPKTPQQPSDSRPPTISPPSTRPPLQSEPPSSIMASQTQLVKEESPSMNKSILPSGIPKKKRRRYDEPPIYARKAWRASGNPPPIPTGHNIPNQFKRVIPRQEPNPDKPDNLTSRNRSLPPPTPSHQAPPDAAPGEDRTNGNLPARPPPIDQIATSLGPWEPSITGVIPHEEITKLICDFLFQQVVMRRDIGAGPAGGSAVGQGAVLEVEAKLGLLVDRNRGERVRIPALTECILAKDDPSIRVGFESSMSLAQHRAVNDFLNDTVKSSISQPGTRIPLTYAHKKERDTFYEISSSALPPIIQHHLNPRHKPKVRVTTDQQTGAVLARIIKCRIADLDVYSPRTCLDWRISVNLEMNYEGDIGELSSPSDPTSLVGAGPGAPRSGARSKDRMSYRHLAYQIDLTQVATTEDVSNHPQSDFEHELEIEISSAEVRRQGDLALAGDPKNQYEELIKGFVDNIRVLARAVPGR</sequence>
<evidence type="ECO:0000313" key="12">
    <source>
        <dbReference type="Proteomes" id="UP000091918"/>
    </source>
</evidence>
<feature type="compositionally biased region" description="Low complexity" evidence="9">
    <location>
        <begin position="376"/>
        <end position="396"/>
    </location>
</feature>
<evidence type="ECO:0000256" key="1">
    <source>
        <dbReference type="ARBA" id="ARBA00001946"/>
    </source>
</evidence>
<dbReference type="AlphaFoldDB" id="A0A1B7NSC3"/>
<evidence type="ECO:0000256" key="6">
    <source>
        <dbReference type="ARBA" id="ARBA00023242"/>
    </source>
</evidence>
<keyword evidence="8" id="KW-0506">mRNA capping</keyword>
<protein>
    <recommendedName>
        <fullName evidence="8">mRNA-capping enzyme subunit beta</fullName>
        <ecNumber evidence="8">3.6.1.74</ecNumber>
    </recommendedName>
    <alternativeName>
        <fullName evidence="8">mRNA 5'-phosphatase</fullName>
    </alternativeName>
    <alternativeName>
        <fullName evidence="8">mRNA 5'-triphosphate monophosphatase</fullName>
    </alternativeName>
</protein>
<dbReference type="Gene3D" id="3.20.100.10">
    <property type="entry name" value="mRNA triphosphatase Cet1-like"/>
    <property type="match status" value="1"/>
</dbReference>
<evidence type="ECO:0000256" key="9">
    <source>
        <dbReference type="SAM" id="MobiDB-lite"/>
    </source>
</evidence>
<dbReference type="InterPro" id="IPR004206">
    <property type="entry name" value="mRNA_triPase_Cet1"/>
</dbReference>
<feature type="compositionally biased region" description="Basic and acidic residues" evidence="9">
    <location>
        <begin position="297"/>
        <end position="319"/>
    </location>
</feature>
<evidence type="ECO:0000256" key="5">
    <source>
        <dbReference type="ARBA" id="ARBA00022801"/>
    </source>
</evidence>
<dbReference type="InterPro" id="IPR033469">
    <property type="entry name" value="CYTH-like_dom_sf"/>
</dbReference>
<evidence type="ECO:0000259" key="10">
    <source>
        <dbReference type="Pfam" id="PF02940"/>
    </source>
</evidence>
<dbReference type="PANTHER" id="PTHR28118">
    <property type="entry name" value="POLYNUCLEOTIDE 5'-TRIPHOSPHATASE-RELATED"/>
    <property type="match status" value="1"/>
</dbReference>
<keyword evidence="12" id="KW-1185">Reference proteome</keyword>
<accession>A0A1B7NSC3</accession>
<dbReference type="EMBL" id="LGUA01000951">
    <property type="protein sequence ID" value="OAX79636.1"/>
    <property type="molecule type" value="Genomic_DNA"/>
</dbReference>